<evidence type="ECO:0000256" key="5">
    <source>
        <dbReference type="ARBA" id="ARBA00023012"/>
    </source>
</evidence>
<keyword evidence="10" id="KW-1185">Reference proteome</keyword>
<evidence type="ECO:0000313" key="9">
    <source>
        <dbReference type="EMBL" id="RKS23280.1"/>
    </source>
</evidence>
<dbReference type="PROSITE" id="PS50109">
    <property type="entry name" value="HIS_KIN"/>
    <property type="match status" value="1"/>
</dbReference>
<feature type="signal peptide" evidence="7">
    <location>
        <begin position="1"/>
        <end position="22"/>
    </location>
</feature>
<dbReference type="InterPro" id="IPR003594">
    <property type="entry name" value="HATPase_dom"/>
</dbReference>
<reference evidence="9 10" key="1">
    <citation type="submission" date="2018-10" db="EMBL/GenBank/DDBJ databases">
        <title>Genomic Encyclopedia of Archaeal and Bacterial Type Strains, Phase II (KMG-II): from individual species to whole genera.</title>
        <authorList>
            <person name="Goeker M."/>
        </authorList>
    </citation>
    <scope>NUCLEOTIDE SEQUENCE [LARGE SCALE GENOMIC DNA]</scope>
    <source>
        <strain evidence="9 10">DSM 29537</strain>
    </source>
</reference>
<dbReference type="Gene3D" id="1.10.287.130">
    <property type="match status" value="1"/>
</dbReference>
<dbReference type="SUPFAM" id="SSF55874">
    <property type="entry name" value="ATPase domain of HSP90 chaperone/DNA topoisomerase II/histidine kinase"/>
    <property type="match status" value="1"/>
</dbReference>
<keyword evidence="6" id="KW-0812">Transmembrane</keyword>
<feature type="transmembrane region" description="Helical" evidence="6">
    <location>
        <begin position="308"/>
        <end position="327"/>
    </location>
</feature>
<dbReference type="EMBL" id="RBLC01000002">
    <property type="protein sequence ID" value="RKS23280.1"/>
    <property type="molecule type" value="Genomic_DNA"/>
</dbReference>
<comment type="catalytic activity">
    <reaction evidence="1">
        <text>ATP + protein L-histidine = ADP + protein N-phospho-L-histidine.</text>
        <dbReference type="EC" id="2.7.13.3"/>
    </reaction>
</comment>
<dbReference type="InterPro" id="IPR050736">
    <property type="entry name" value="Sensor_HK_Regulatory"/>
</dbReference>
<dbReference type="GO" id="GO:0000155">
    <property type="term" value="F:phosphorelay sensor kinase activity"/>
    <property type="evidence" value="ECO:0007669"/>
    <property type="project" value="InterPro"/>
</dbReference>
<dbReference type="EC" id="2.7.13.3" evidence="2"/>
<dbReference type="Gene3D" id="3.30.565.10">
    <property type="entry name" value="Histidine kinase-like ATPase, C-terminal domain"/>
    <property type="match status" value="1"/>
</dbReference>
<dbReference type="InterPro" id="IPR004358">
    <property type="entry name" value="Sig_transdc_His_kin-like_C"/>
</dbReference>
<evidence type="ECO:0000256" key="4">
    <source>
        <dbReference type="ARBA" id="ARBA00022777"/>
    </source>
</evidence>
<dbReference type="SUPFAM" id="SSF48452">
    <property type="entry name" value="TPR-like"/>
    <property type="match status" value="2"/>
</dbReference>
<keyword evidence="3" id="KW-0808">Transferase</keyword>
<dbReference type="RefSeq" id="WP_121376490.1">
    <property type="nucleotide sequence ID" value="NZ_RBLC01000002.1"/>
</dbReference>
<proteinExistence type="predicted"/>
<evidence type="ECO:0000256" key="1">
    <source>
        <dbReference type="ARBA" id="ARBA00000085"/>
    </source>
</evidence>
<comment type="caution">
    <text evidence="9">The sequence shown here is derived from an EMBL/GenBank/DDBJ whole genome shotgun (WGS) entry which is preliminary data.</text>
</comment>
<dbReference type="PRINTS" id="PR00344">
    <property type="entry name" value="BCTRLSENSOR"/>
</dbReference>
<gene>
    <name evidence="9" type="ORF">CLV94_2187</name>
</gene>
<feature type="domain" description="Histidine kinase" evidence="8">
    <location>
        <begin position="357"/>
        <end position="575"/>
    </location>
</feature>
<dbReference type="InterPro" id="IPR036097">
    <property type="entry name" value="HisK_dim/P_sf"/>
</dbReference>
<dbReference type="InterPro" id="IPR019734">
    <property type="entry name" value="TPR_rpt"/>
</dbReference>
<keyword evidence="6" id="KW-1133">Transmembrane helix</keyword>
<dbReference type="InterPro" id="IPR011990">
    <property type="entry name" value="TPR-like_helical_dom_sf"/>
</dbReference>
<dbReference type="Pfam" id="PF13424">
    <property type="entry name" value="TPR_12"/>
    <property type="match status" value="1"/>
</dbReference>
<keyword evidence="5" id="KW-0902">Two-component regulatory system</keyword>
<keyword evidence="7" id="KW-0732">Signal</keyword>
<dbReference type="OrthoDB" id="9781208at2"/>
<protein>
    <recommendedName>
        <fullName evidence="2">histidine kinase</fullName>
        <ecNumber evidence="2">2.7.13.3</ecNumber>
    </recommendedName>
</protein>
<organism evidence="9 10">
    <name type="scientific">Flavobacterium endophyticum</name>
    <dbReference type="NCBI Taxonomy" id="1540163"/>
    <lineage>
        <taxon>Bacteria</taxon>
        <taxon>Pseudomonadati</taxon>
        <taxon>Bacteroidota</taxon>
        <taxon>Flavobacteriia</taxon>
        <taxon>Flavobacteriales</taxon>
        <taxon>Flavobacteriaceae</taxon>
        <taxon>Flavobacterium</taxon>
    </lineage>
</organism>
<evidence type="ECO:0000256" key="7">
    <source>
        <dbReference type="SAM" id="SignalP"/>
    </source>
</evidence>
<dbReference type="InterPro" id="IPR036890">
    <property type="entry name" value="HATPase_C_sf"/>
</dbReference>
<evidence type="ECO:0000259" key="8">
    <source>
        <dbReference type="PROSITE" id="PS50109"/>
    </source>
</evidence>
<dbReference type="InterPro" id="IPR005467">
    <property type="entry name" value="His_kinase_dom"/>
</dbReference>
<dbReference type="Pfam" id="PF02518">
    <property type="entry name" value="HATPase_c"/>
    <property type="match status" value="1"/>
</dbReference>
<accession>A0A495MD38</accession>
<keyword evidence="4" id="KW-0418">Kinase</keyword>
<dbReference type="Proteomes" id="UP000277579">
    <property type="component" value="Unassembled WGS sequence"/>
</dbReference>
<feature type="chain" id="PRO_5019845548" description="histidine kinase" evidence="7">
    <location>
        <begin position="23"/>
        <end position="578"/>
    </location>
</feature>
<sequence length="578" mass="66721">MVSRIKFAAFSLFFFLAFPLFAQEAPNSALDSAIKKKALDHKNKTSFYKAQAFFLEKNWDSTLVYSMKQLAAEKNPEIIDYCHYFRAFSFKSKRLLQEARKEFAQISKNFQFYYKVRLYLGEIALEENDYEGAVRYFKEIEKLPETGTYDFKRGVVYHNLGLCYLHLKKFEEADAYLSKGFKVLQAEKDTVSLIGSYMNIANLYYEQYKDDLAIPYFEKAYHLSKKIKDVELKQNTALNMAVVAENSKNFPQALVYRKEYESWRDSLNDQNKVWAIAELEKKFTVRQKEKEINILEAENKLKIAERNGFFYSSVLLLVLFGTGIYFYRQKIKSSKIILSQKMKLDELNAAKDQLFSIVSHDLRSSVNALKTSNAKLLESLENKNFSELDTLLQNNSAIANGSYNLLDNLLHWALLQTKQLYFHTESVHLFSIVQQMELNYRPLMQDKGIRFENLVPKGLYAQADLNSLKIILRNLMDNAIKFSNENGQIVIHGSASEAYCILTVEDFGLGMSPEIQQELLDDSRLVAKKGHTEKIGTGLGMQLCKSMVQKNGGKLRIESIENQGTKISIELLKTQRNE</sequence>
<evidence type="ECO:0000256" key="3">
    <source>
        <dbReference type="ARBA" id="ARBA00022679"/>
    </source>
</evidence>
<evidence type="ECO:0000313" key="10">
    <source>
        <dbReference type="Proteomes" id="UP000277579"/>
    </source>
</evidence>
<evidence type="ECO:0000256" key="6">
    <source>
        <dbReference type="SAM" id="Phobius"/>
    </source>
</evidence>
<dbReference type="AlphaFoldDB" id="A0A495MD38"/>
<dbReference type="SUPFAM" id="SSF47384">
    <property type="entry name" value="Homodimeric domain of signal transducing histidine kinase"/>
    <property type="match status" value="1"/>
</dbReference>
<dbReference type="PANTHER" id="PTHR43711:SF1">
    <property type="entry name" value="HISTIDINE KINASE 1"/>
    <property type="match status" value="1"/>
</dbReference>
<dbReference type="SMART" id="SM00387">
    <property type="entry name" value="HATPase_c"/>
    <property type="match status" value="1"/>
</dbReference>
<name>A0A495MD38_9FLAO</name>
<dbReference type="SMART" id="SM00028">
    <property type="entry name" value="TPR"/>
    <property type="match status" value="3"/>
</dbReference>
<evidence type="ECO:0000256" key="2">
    <source>
        <dbReference type="ARBA" id="ARBA00012438"/>
    </source>
</evidence>
<keyword evidence="6" id="KW-0472">Membrane</keyword>
<dbReference type="PANTHER" id="PTHR43711">
    <property type="entry name" value="TWO-COMPONENT HISTIDINE KINASE"/>
    <property type="match status" value="1"/>
</dbReference>
<dbReference type="Gene3D" id="1.25.40.10">
    <property type="entry name" value="Tetratricopeptide repeat domain"/>
    <property type="match status" value="1"/>
</dbReference>